<sequence>MRAPFQILPLALAIGAGLALGLSAPVAAVQMHFLGEAFIRLLGWVMCPLIFCMLVDGAAALGRNRTLGRLGVAMLLYFSAMSVLSMLAGLAAGWVLEPGIGMASAAGGAALAGGGTMVLPAWMDYLPPVHVNNLVVLALALPVGLAAGLWPRVSVLGPIHAARKMLLAAVRMILWLSPAAAFGAMAAAVGRGGLAALLPLLRFVVAINLASVLFILVVFGCVARLVHLSLPRLVVFLRDELVLVTVTGATLAALAPLSDKLARLGCPRRLTDIVLPFSYSLNLAGTYLYIAMALVFLAEASSVQVGWHELAAMLGVGLLSSKSAVGVAGSGFATLAATAALLHVAPADTVALLLAIDRTMKCRLLTNVIGHALACIVLAASDGTLEREALREGLARG</sequence>
<feature type="transmembrane region" description="Helical" evidence="6">
    <location>
        <begin position="102"/>
        <end position="122"/>
    </location>
</feature>
<comment type="caution">
    <text evidence="7">The sequence shown here is derived from an EMBL/GenBank/DDBJ whole genome shotgun (WGS) entry which is preliminary data.</text>
</comment>
<keyword evidence="3 6" id="KW-0812">Transmembrane</keyword>
<feature type="transmembrane region" description="Helical" evidence="6">
    <location>
        <begin position="279"/>
        <end position="298"/>
    </location>
</feature>
<feature type="transmembrane region" description="Helical" evidence="6">
    <location>
        <begin position="323"/>
        <end position="344"/>
    </location>
</feature>
<gene>
    <name evidence="7" type="ORF">IP91_01565</name>
</gene>
<organism evidence="7 8">
    <name type="scientific">Pseudoduganella lurida</name>
    <dbReference type="NCBI Taxonomy" id="1036180"/>
    <lineage>
        <taxon>Bacteria</taxon>
        <taxon>Pseudomonadati</taxon>
        <taxon>Pseudomonadota</taxon>
        <taxon>Betaproteobacteria</taxon>
        <taxon>Burkholderiales</taxon>
        <taxon>Oxalobacteraceae</taxon>
        <taxon>Telluria group</taxon>
        <taxon>Pseudoduganella</taxon>
    </lineage>
</organism>
<dbReference type="Pfam" id="PF00375">
    <property type="entry name" value="SDF"/>
    <property type="match status" value="1"/>
</dbReference>
<dbReference type="GO" id="GO:0015293">
    <property type="term" value="F:symporter activity"/>
    <property type="evidence" value="ECO:0007669"/>
    <property type="project" value="UniProtKB-KW"/>
</dbReference>
<keyword evidence="2" id="KW-0813">Transport</keyword>
<dbReference type="AlphaFoldDB" id="A0A562REF9"/>
<dbReference type="PRINTS" id="PR00173">
    <property type="entry name" value="EDTRNSPORT"/>
</dbReference>
<evidence type="ECO:0000256" key="1">
    <source>
        <dbReference type="ARBA" id="ARBA00004141"/>
    </source>
</evidence>
<dbReference type="PANTHER" id="PTHR42865">
    <property type="entry name" value="PROTON/GLUTAMATE-ASPARTATE SYMPORTER"/>
    <property type="match status" value="1"/>
</dbReference>
<keyword evidence="5 6" id="KW-0472">Membrane</keyword>
<dbReference type="Gene3D" id="1.10.3860.10">
    <property type="entry name" value="Sodium:dicarboxylate symporter"/>
    <property type="match status" value="1"/>
</dbReference>
<protein>
    <submittedName>
        <fullName evidence="7">Aerobic C4-dicarboxylate transport protein</fullName>
    </submittedName>
</protein>
<evidence type="ECO:0000313" key="8">
    <source>
        <dbReference type="Proteomes" id="UP000318431"/>
    </source>
</evidence>
<dbReference type="RefSeq" id="WP_145648351.1">
    <property type="nucleotide sequence ID" value="NZ_VLLB01000002.1"/>
</dbReference>
<feature type="transmembrane region" description="Helical" evidence="6">
    <location>
        <begin position="241"/>
        <end position="258"/>
    </location>
</feature>
<reference evidence="7 8" key="1">
    <citation type="journal article" date="2015" name="Stand. Genomic Sci.">
        <title>Genomic Encyclopedia of Bacterial and Archaeal Type Strains, Phase III: the genomes of soil and plant-associated and newly described type strains.</title>
        <authorList>
            <person name="Whitman W.B."/>
            <person name="Woyke T."/>
            <person name="Klenk H.P."/>
            <person name="Zhou Y."/>
            <person name="Lilburn T.G."/>
            <person name="Beck B.J."/>
            <person name="De Vos P."/>
            <person name="Vandamme P."/>
            <person name="Eisen J.A."/>
            <person name="Garrity G."/>
            <person name="Hugenholtz P."/>
            <person name="Kyrpides N.C."/>
        </authorList>
    </citation>
    <scope>NUCLEOTIDE SEQUENCE [LARGE SCALE GENOMIC DNA]</scope>
    <source>
        <strain evidence="7 8">CGMCC 1.10822</strain>
    </source>
</reference>
<evidence type="ECO:0000313" key="7">
    <source>
        <dbReference type="EMBL" id="TWI67452.1"/>
    </source>
</evidence>
<comment type="subcellular location">
    <subcellularLocation>
        <location evidence="1">Membrane</location>
        <topology evidence="1">Multi-pass membrane protein</topology>
    </subcellularLocation>
</comment>
<feature type="transmembrane region" description="Helical" evidence="6">
    <location>
        <begin position="74"/>
        <end position="96"/>
    </location>
</feature>
<accession>A0A562REF9</accession>
<dbReference type="Proteomes" id="UP000318431">
    <property type="component" value="Unassembled WGS sequence"/>
</dbReference>
<feature type="transmembrane region" description="Helical" evidence="6">
    <location>
        <begin position="165"/>
        <end position="188"/>
    </location>
</feature>
<dbReference type="OrthoDB" id="8750049at2"/>
<evidence type="ECO:0000256" key="2">
    <source>
        <dbReference type="ARBA" id="ARBA00022448"/>
    </source>
</evidence>
<dbReference type="PANTHER" id="PTHR42865:SF1">
    <property type="entry name" value="AEROBIC C4-DICARBOXYLATE TRANSPORT PROTEIN"/>
    <property type="match status" value="1"/>
</dbReference>
<evidence type="ECO:0000256" key="5">
    <source>
        <dbReference type="ARBA" id="ARBA00023136"/>
    </source>
</evidence>
<dbReference type="SUPFAM" id="SSF118215">
    <property type="entry name" value="Proton glutamate symport protein"/>
    <property type="match status" value="1"/>
</dbReference>
<feature type="transmembrane region" description="Helical" evidence="6">
    <location>
        <begin position="134"/>
        <end position="153"/>
    </location>
</feature>
<dbReference type="InterPro" id="IPR036458">
    <property type="entry name" value="Na:dicarbo_symporter_sf"/>
</dbReference>
<dbReference type="EMBL" id="VLLB01000002">
    <property type="protein sequence ID" value="TWI67452.1"/>
    <property type="molecule type" value="Genomic_DNA"/>
</dbReference>
<feature type="transmembrane region" description="Helical" evidence="6">
    <location>
        <begin position="38"/>
        <end position="62"/>
    </location>
</feature>
<evidence type="ECO:0000256" key="6">
    <source>
        <dbReference type="SAM" id="Phobius"/>
    </source>
</evidence>
<evidence type="ECO:0000256" key="3">
    <source>
        <dbReference type="ARBA" id="ARBA00022692"/>
    </source>
</evidence>
<dbReference type="GO" id="GO:0005886">
    <property type="term" value="C:plasma membrane"/>
    <property type="evidence" value="ECO:0007669"/>
    <property type="project" value="UniProtKB-SubCell"/>
</dbReference>
<evidence type="ECO:0000256" key="4">
    <source>
        <dbReference type="ARBA" id="ARBA00022989"/>
    </source>
</evidence>
<keyword evidence="8" id="KW-1185">Reference proteome</keyword>
<dbReference type="InterPro" id="IPR001991">
    <property type="entry name" value="Na-dicarboxylate_symporter"/>
</dbReference>
<keyword evidence="4 6" id="KW-1133">Transmembrane helix</keyword>
<name>A0A562REF9_9BURK</name>
<proteinExistence type="predicted"/>
<feature type="transmembrane region" description="Helical" evidence="6">
    <location>
        <begin position="200"/>
        <end position="226"/>
    </location>
</feature>